<keyword evidence="10" id="KW-0206">Cytoskeleton</keyword>
<evidence type="ECO:0000256" key="8">
    <source>
        <dbReference type="ARBA" id="ARBA00023017"/>
    </source>
</evidence>
<evidence type="ECO:0000256" key="6">
    <source>
        <dbReference type="ARBA" id="ARBA00022741"/>
    </source>
</evidence>
<dbReference type="SUPFAM" id="SSF52540">
    <property type="entry name" value="P-loop containing nucleoside triphosphate hydrolases"/>
    <property type="match status" value="1"/>
</dbReference>
<dbReference type="STRING" id="230819.A0A5C3KZ78"/>
<evidence type="ECO:0000256" key="7">
    <source>
        <dbReference type="ARBA" id="ARBA00022840"/>
    </source>
</evidence>
<evidence type="ECO:0000256" key="9">
    <source>
        <dbReference type="ARBA" id="ARBA00023175"/>
    </source>
</evidence>
<feature type="region of interest" description="Disordered" evidence="11">
    <location>
        <begin position="162"/>
        <end position="192"/>
    </location>
</feature>
<feature type="compositionally biased region" description="Polar residues" evidence="11">
    <location>
        <begin position="172"/>
        <end position="185"/>
    </location>
</feature>
<reference evidence="12 13" key="1">
    <citation type="journal article" date="2019" name="Nat. Ecol. Evol.">
        <title>Megaphylogeny resolves global patterns of mushroom evolution.</title>
        <authorList>
            <person name="Varga T."/>
            <person name="Krizsan K."/>
            <person name="Foldi C."/>
            <person name="Dima B."/>
            <person name="Sanchez-Garcia M."/>
            <person name="Sanchez-Ramirez S."/>
            <person name="Szollosi G.J."/>
            <person name="Szarkandi J.G."/>
            <person name="Papp V."/>
            <person name="Albert L."/>
            <person name="Andreopoulos W."/>
            <person name="Angelini C."/>
            <person name="Antonin V."/>
            <person name="Barry K.W."/>
            <person name="Bougher N.L."/>
            <person name="Buchanan P."/>
            <person name="Buyck B."/>
            <person name="Bense V."/>
            <person name="Catcheside P."/>
            <person name="Chovatia M."/>
            <person name="Cooper J."/>
            <person name="Damon W."/>
            <person name="Desjardin D."/>
            <person name="Finy P."/>
            <person name="Geml J."/>
            <person name="Haridas S."/>
            <person name="Hughes K."/>
            <person name="Justo A."/>
            <person name="Karasinski D."/>
            <person name="Kautmanova I."/>
            <person name="Kiss B."/>
            <person name="Kocsube S."/>
            <person name="Kotiranta H."/>
            <person name="LaButti K.M."/>
            <person name="Lechner B.E."/>
            <person name="Liimatainen K."/>
            <person name="Lipzen A."/>
            <person name="Lukacs Z."/>
            <person name="Mihaltcheva S."/>
            <person name="Morgado L.N."/>
            <person name="Niskanen T."/>
            <person name="Noordeloos M.E."/>
            <person name="Ohm R.A."/>
            <person name="Ortiz-Santana B."/>
            <person name="Ovrebo C."/>
            <person name="Racz N."/>
            <person name="Riley R."/>
            <person name="Savchenko A."/>
            <person name="Shiryaev A."/>
            <person name="Soop K."/>
            <person name="Spirin V."/>
            <person name="Szebenyi C."/>
            <person name="Tomsovsky M."/>
            <person name="Tulloss R.E."/>
            <person name="Uehling J."/>
            <person name="Grigoriev I.V."/>
            <person name="Vagvolgyi C."/>
            <person name="Papp T."/>
            <person name="Martin F.M."/>
            <person name="Miettinen O."/>
            <person name="Hibbett D.S."/>
            <person name="Nagy L.G."/>
        </authorList>
    </citation>
    <scope>NUCLEOTIDE SEQUENCE [LARGE SCALE GENOMIC DNA]</scope>
    <source>
        <strain evidence="12 13">CBS 121175</strain>
    </source>
</reference>
<evidence type="ECO:0000256" key="10">
    <source>
        <dbReference type="ARBA" id="ARBA00023212"/>
    </source>
</evidence>
<evidence type="ECO:0000256" key="3">
    <source>
        <dbReference type="ARBA" id="ARBA00022448"/>
    </source>
</evidence>
<proteinExistence type="inferred from homology"/>
<dbReference type="PANTHER" id="PTHR12688:SF0">
    <property type="entry name" value="DYNEIN LIGHT INTERMEDIATE CHAIN"/>
    <property type="match status" value="1"/>
</dbReference>
<feature type="region of interest" description="Disordered" evidence="11">
    <location>
        <begin position="406"/>
        <end position="436"/>
    </location>
</feature>
<feature type="region of interest" description="Disordered" evidence="11">
    <location>
        <begin position="1"/>
        <end position="20"/>
    </location>
</feature>
<evidence type="ECO:0000313" key="12">
    <source>
        <dbReference type="EMBL" id="TFK25951.1"/>
    </source>
</evidence>
<keyword evidence="6" id="KW-0547">Nucleotide-binding</keyword>
<dbReference type="EMBL" id="ML210180">
    <property type="protein sequence ID" value="TFK25951.1"/>
    <property type="molecule type" value="Genomic_DNA"/>
</dbReference>
<keyword evidence="8" id="KW-0243">Dynein</keyword>
<dbReference type="GO" id="GO:0000226">
    <property type="term" value="P:microtubule cytoskeleton organization"/>
    <property type="evidence" value="ECO:0007669"/>
    <property type="project" value="TreeGrafter"/>
</dbReference>
<feature type="region of interest" description="Disordered" evidence="11">
    <location>
        <begin position="470"/>
        <end position="554"/>
    </location>
</feature>
<evidence type="ECO:0000256" key="2">
    <source>
        <dbReference type="ARBA" id="ARBA00006831"/>
    </source>
</evidence>
<dbReference type="InterPro" id="IPR027417">
    <property type="entry name" value="P-loop_NTPase"/>
</dbReference>
<keyword evidence="5" id="KW-0493">Microtubule</keyword>
<dbReference type="InterPro" id="IPR022780">
    <property type="entry name" value="Dynein_light_int_chain"/>
</dbReference>
<keyword evidence="7" id="KW-0067">ATP-binding</keyword>
<dbReference type="GO" id="GO:0035974">
    <property type="term" value="C:meiotic spindle pole body"/>
    <property type="evidence" value="ECO:0007669"/>
    <property type="project" value="TreeGrafter"/>
</dbReference>
<dbReference type="GO" id="GO:0005874">
    <property type="term" value="C:microtubule"/>
    <property type="evidence" value="ECO:0007669"/>
    <property type="project" value="UniProtKB-KW"/>
</dbReference>
<dbReference type="Proteomes" id="UP000307440">
    <property type="component" value="Unassembled WGS sequence"/>
</dbReference>
<dbReference type="InterPro" id="IPR008467">
    <property type="entry name" value="Dynein1_light_intermed_chain"/>
</dbReference>
<accession>A0A5C3KZ78</accession>
<evidence type="ECO:0000256" key="5">
    <source>
        <dbReference type="ARBA" id="ARBA00022701"/>
    </source>
</evidence>
<evidence type="ECO:0000256" key="1">
    <source>
        <dbReference type="ARBA" id="ARBA00004245"/>
    </source>
</evidence>
<keyword evidence="13" id="KW-1185">Reference proteome</keyword>
<organism evidence="12 13">
    <name type="scientific">Coprinopsis marcescibilis</name>
    <name type="common">Agaric fungus</name>
    <name type="synonym">Psathyrella marcescibilis</name>
    <dbReference type="NCBI Taxonomy" id="230819"/>
    <lineage>
        <taxon>Eukaryota</taxon>
        <taxon>Fungi</taxon>
        <taxon>Dikarya</taxon>
        <taxon>Basidiomycota</taxon>
        <taxon>Agaricomycotina</taxon>
        <taxon>Agaricomycetes</taxon>
        <taxon>Agaricomycetidae</taxon>
        <taxon>Agaricales</taxon>
        <taxon>Agaricineae</taxon>
        <taxon>Psathyrellaceae</taxon>
        <taxon>Coprinopsis</taxon>
    </lineage>
</organism>
<comment type="subcellular location">
    <subcellularLocation>
        <location evidence="1">Cytoplasm</location>
        <location evidence="1">Cytoskeleton</location>
    </subcellularLocation>
</comment>
<evidence type="ECO:0000313" key="13">
    <source>
        <dbReference type="Proteomes" id="UP000307440"/>
    </source>
</evidence>
<evidence type="ECO:0000256" key="4">
    <source>
        <dbReference type="ARBA" id="ARBA00022490"/>
    </source>
</evidence>
<feature type="compositionally biased region" description="Polar residues" evidence="11">
    <location>
        <begin position="493"/>
        <end position="547"/>
    </location>
</feature>
<feature type="compositionally biased region" description="Basic and acidic residues" evidence="11">
    <location>
        <begin position="406"/>
        <end position="417"/>
    </location>
</feature>
<evidence type="ECO:0008006" key="14">
    <source>
        <dbReference type="Google" id="ProtNLM"/>
    </source>
</evidence>
<sequence>MTTMDNQRPASPEAPPEDLWSSILNSVSSSRSIPSKQIVILGQPSTGKSTIASALLQKKSSDEGKEEERIDFAIGYDFGDVKEEADEDTLARLSIYTVPSSSSSYTALLPHFIPPKTALPHTLFMVVLDWTRPWTFIEELQVWLQWVEQWAKADTSRESEIVREENRERLQSHLQNYTEPSSDPVPTSTSTLSSTLLPLGSGTLTHNSSGVPVIIVCSKADLIDDGPEMAAGSTGMGGMVKGKGGEWEERTDGIMQVLRTICLKYGAGLMYTTQLPETQQVLRQYALHLLFMPPAPAPSLSGEPQVPARNIFPFQQKPNTLDRDHILVPAGWDSWGKIGVLREGFDAKLWNEAWERDIEADQGTNEPGVKQLYASFVPDQGVKPAALPPFNSPVPEQNFLSKHYDENAKKSDRDPRGAFRNPAEASAGIVGPLGSSSFNLPNVERALSEMESAMGPTNPVNLAASMATRPGARPAIGTGRTSGLSGLAPPMSPSQSTGRSPTSPTPNTGATSPAAGQTQHEVLQNFFQSLLNTKDRTGTSTPRTKTNGTEEENS</sequence>
<dbReference type="GO" id="GO:0007018">
    <property type="term" value="P:microtubule-based movement"/>
    <property type="evidence" value="ECO:0007669"/>
    <property type="project" value="InterPro"/>
</dbReference>
<dbReference type="GO" id="GO:0045504">
    <property type="term" value="F:dynein heavy chain binding"/>
    <property type="evidence" value="ECO:0007669"/>
    <property type="project" value="TreeGrafter"/>
</dbReference>
<dbReference type="GO" id="GO:0005868">
    <property type="term" value="C:cytoplasmic dynein complex"/>
    <property type="evidence" value="ECO:0007669"/>
    <property type="project" value="InterPro"/>
</dbReference>
<evidence type="ECO:0000256" key="11">
    <source>
        <dbReference type="SAM" id="MobiDB-lite"/>
    </source>
</evidence>
<feature type="compositionally biased region" description="Basic and acidic residues" evidence="11">
    <location>
        <begin position="162"/>
        <end position="171"/>
    </location>
</feature>
<dbReference type="Pfam" id="PF05783">
    <property type="entry name" value="DLIC"/>
    <property type="match status" value="2"/>
</dbReference>
<dbReference type="PANTHER" id="PTHR12688">
    <property type="entry name" value="DYNEIN LIGHT INTERMEDIATE CHAIN"/>
    <property type="match status" value="1"/>
</dbReference>
<gene>
    <name evidence="12" type="ORF">FA15DRAFT_638454</name>
</gene>
<name>A0A5C3KZ78_COPMA</name>
<dbReference type="OrthoDB" id="27603at2759"/>
<keyword evidence="9" id="KW-0505">Motor protein</keyword>
<keyword evidence="4" id="KW-0963">Cytoplasm</keyword>
<comment type="similarity">
    <text evidence="2">Belongs to the dynein light intermediate chain family.</text>
</comment>
<dbReference type="AlphaFoldDB" id="A0A5C3KZ78"/>
<dbReference type="Gene3D" id="3.40.50.300">
    <property type="entry name" value="P-loop containing nucleotide triphosphate hydrolases"/>
    <property type="match status" value="1"/>
</dbReference>
<protein>
    <recommendedName>
        <fullName evidence="14">Dynein 1 light intermediate chain</fullName>
    </recommendedName>
</protein>
<keyword evidence="3" id="KW-0813">Transport</keyword>
<dbReference type="GO" id="GO:0005524">
    <property type="term" value="F:ATP binding"/>
    <property type="evidence" value="ECO:0007669"/>
    <property type="project" value="UniProtKB-KW"/>
</dbReference>